<protein>
    <recommendedName>
        <fullName evidence="3">Lipoprotein</fullName>
    </recommendedName>
</protein>
<evidence type="ECO:0000313" key="2">
    <source>
        <dbReference type="Proteomes" id="UP000028073"/>
    </source>
</evidence>
<dbReference type="EMBL" id="JOKH01000003">
    <property type="protein sequence ID" value="KEQ17112.1"/>
    <property type="molecule type" value="Genomic_DNA"/>
</dbReference>
<gene>
    <name evidence="1" type="ORF">GZ78_14655</name>
</gene>
<accession>A0A081NF89</accession>
<evidence type="ECO:0008006" key="3">
    <source>
        <dbReference type="Google" id="ProtNLM"/>
    </source>
</evidence>
<organism evidence="1 2">
    <name type="scientific">Endozoicomonas numazuensis</name>
    <dbReference type="NCBI Taxonomy" id="1137799"/>
    <lineage>
        <taxon>Bacteria</taxon>
        <taxon>Pseudomonadati</taxon>
        <taxon>Pseudomonadota</taxon>
        <taxon>Gammaproteobacteria</taxon>
        <taxon>Oceanospirillales</taxon>
        <taxon>Endozoicomonadaceae</taxon>
        <taxon>Endozoicomonas</taxon>
    </lineage>
</organism>
<comment type="caution">
    <text evidence="1">The sequence shown here is derived from an EMBL/GenBank/DDBJ whole genome shotgun (WGS) entry which is preliminary data.</text>
</comment>
<dbReference type="STRING" id="1137799.GZ78_14655"/>
<dbReference type="RefSeq" id="WP_034836976.1">
    <property type="nucleotide sequence ID" value="NZ_JOKH01000003.1"/>
</dbReference>
<dbReference type="PROSITE" id="PS51257">
    <property type="entry name" value="PROKAR_LIPOPROTEIN"/>
    <property type="match status" value="1"/>
</dbReference>
<reference evidence="1 2" key="1">
    <citation type="submission" date="2014-06" db="EMBL/GenBank/DDBJ databases">
        <title>Whole Genome Sequences of Three Symbiotic Endozoicomonas Bacteria.</title>
        <authorList>
            <person name="Neave M.J."/>
            <person name="Apprill A."/>
            <person name="Voolstra C.R."/>
        </authorList>
    </citation>
    <scope>NUCLEOTIDE SEQUENCE [LARGE SCALE GENOMIC DNA]</scope>
    <source>
        <strain evidence="1 2">DSM 25634</strain>
    </source>
</reference>
<sequence length="161" mass="18765">MLTPVKLTVYFILIFFLSGCGSASKKITQQDFDRASTHCQSQWQVDRDEQHPQWFTRWLTCKSEHTMPLELQAYPHKEKEIRQMYSRLMRMGAAVDEGRSRVKPVYDEWEKMLRNMGIFNAACVRNRDGSRHCMPAGDSVLFVKTEEGRIISVSDLVETEN</sequence>
<evidence type="ECO:0000313" key="1">
    <source>
        <dbReference type="EMBL" id="KEQ17112.1"/>
    </source>
</evidence>
<dbReference type="OrthoDB" id="9825883at2"/>
<proteinExistence type="predicted"/>
<keyword evidence="2" id="KW-1185">Reference proteome</keyword>
<name>A0A081NF89_9GAMM</name>
<dbReference type="AlphaFoldDB" id="A0A081NF89"/>
<dbReference type="Proteomes" id="UP000028073">
    <property type="component" value="Unassembled WGS sequence"/>
</dbReference>